<gene>
    <name evidence="2" type="ORF">CMQ_5168</name>
</gene>
<protein>
    <submittedName>
        <fullName evidence="2">Uncharacterized protein</fullName>
    </submittedName>
</protein>
<evidence type="ECO:0000256" key="1">
    <source>
        <dbReference type="SAM" id="MobiDB-lite"/>
    </source>
</evidence>
<dbReference type="Proteomes" id="UP000007796">
    <property type="component" value="Unassembled WGS sequence"/>
</dbReference>
<name>F0XBR9_GROCL</name>
<dbReference type="InParanoid" id="F0XBR9"/>
<dbReference type="OrthoDB" id="428577at2759"/>
<evidence type="ECO:0000313" key="2">
    <source>
        <dbReference type="EMBL" id="EFX04906.1"/>
    </source>
</evidence>
<keyword evidence="3" id="KW-1185">Reference proteome</keyword>
<organism evidence="3">
    <name type="scientific">Grosmannia clavigera (strain kw1407 / UAMH 11150)</name>
    <name type="common">Blue stain fungus</name>
    <name type="synonym">Graphiocladiella clavigera</name>
    <dbReference type="NCBI Taxonomy" id="655863"/>
    <lineage>
        <taxon>Eukaryota</taxon>
        <taxon>Fungi</taxon>
        <taxon>Dikarya</taxon>
        <taxon>Ascomycota</taxon>
        <taxon>Pezizomycotina</taxon>
        <taxon>Sordariomycetes</taxon>
        <taxon>Sordariomycetidae</taxon>
        <taxon>Ophiostomatales</taxon>
        <taxon>Ophiostomataceae</taxon>
        <taxon>Leptographium</taxon>
    </lineage>
</organism>
<accession>F0XBR9</accession>
<dbReference type="GeneID" id="25978460"/>
<dbReference type="HOGENOM" id="CLU_1540229_0_0_1"/>
<dbReference type="RefSeq" id="XP_014174388.1">
    <property type="nucleotide sequence ID" value="XM_014318913.1"/>
</dbReference>
<feature type="region of interest" description="Disordered" evidence="1">
    <location>
        <begin position="155"/>
        <end position="174"/>
    </location>
</feature>
<evidence type="ECO:0000313" key="3">
    <source>
        <dbReference type="Proteomes" id="UP000007796"/>
    </source>
</evidence>
<proteinExistence type="predicted"/>
<sequence>MESQANTLPEIWVVSSAIETAPGQDYIVLPEQRWLDGDSVEPRVAKQCVAMAIIHSSTEESAARKDKSSSIGKGLLQDWYDDGNDQDYRNGQRVSVPAGVSIEYQITGKVEFEVAGESLQKNKEKQIFDLEQPSAFAPRMGLLPNGGWGYLDSGAADADTMNKDPELGTAGSAA</sequence>
<reference evidence="2 3" key="1">
    <citation type="journal article" date="2011" name="Proc. Natl. Acad. Sci. U.S.A.">
        <title>Genome and transcriptome analyses of the mountain pine beetle-fungal symbiont Grosmannia clavigera, a lodgepole pine pathogen.</title>
        <authorList>
            <person name="DiGuistini S."/>
            <person name="Wang Y."/>
            <person name="Liao N.Y."/>
            <person name="Taylor G."/>
            <person name="Tanguay P."/>
            <person name="Feau N."/>
            <person name="Henrissat B."/>
            <person name="Chan S.K."/>
            <person name="Hesse-Orce U."/>
            <person name="Alamouti S.M."/>
            <person name="Tsui C.K.M."/>
            <person name="Docking R.T."/>
            <person name="Levasseur A."/>
            <person name="Haridas S."/>
            <person name="Robertson G."/>
            <person name="Birol I."/>
            <person name="Holt R.A."/>
            <person name="Marra M.A."/>
            <person name="Hamelin R.C."/>
            <person name="Hirst M."/>
            <person name="Jones S.J.M."/>
            <person name="Bohlmann J."/>
            <person name="Breuil C."/>
        </authorList>
    </citation>
    <scope>NUCLEOTIDE SEQUENCE [LARGE SCALE GENOMIC DNA]</scope>
    <source>
        <strain evidence="3">kw1407 / UAMH 11150</strain>
    </source>
</reference>
<dbReference type="AlphaFoldDB" id="F0XBR9"/>
<dbReference type="EMBL" id="GL629756">
    <property type="protein sequence ID" value="EFX04906.1"/>
    <property type="molecule type" value="Genomic_DNA"/>
</dbReference>